<dbReference type="GO" id="GO:0005524">
    <property type="term" value="F:ATP binding"/>
    <property type="evidence" value="ECO:0007669"/>
    <property type="project" value="UniProtKB-KW"/>
</dbReference>
<dbReference type="InterPro" id="IPR027417">
    <property type="entry name" value="P-loop_NTPase"/>
</dbReference>
<dbReference type="CDD" id="cd18564">
    <property type="entry name" value="ABC_6TM_exporter_like"/>
    <property type="match status" value="1"/>
</dbReference>
<protein>
    <submittedName>
        <fullName evidence="10">ABC transporter ATP-binding protein</fullName>
    </submittedName>
</protein>
<dbReference type="PANTHER" id="PTHR43394">
    <property type="entry name" value="ATP-DEPENDENT PERMEASE MDL1, MITOCHONDRIAL"/>
    <property type="match status" value="1"/>
</dbReference>
<evidence type="ECO:0000256" key="5">
    <source>
        <dbReference type="ARBA" id="ARBA00022989"/>
    </source>
</evidence>
<dbReference type="SUPFAM" id="SSF52540">
    <property type="entry name" value="P-loop containing nucleoside triphosphate hydrolases"/>
    <property type="match status" value="1"/>
</dbReference>
<dbReference type="InterPro" id="IPR036640">
    <property type="entry name" value="ABC1_TM_sf"/>
</dbReference>
<evidence type="ECO:0000256" key="4">
    <source>
        <dbReference type="ARBA" id="ARBA00022840"/>
    </source>
</evidence>
<dbReference type="InterPro" id="IPR003439">
    <property type="entry name" value="ABC_transporter-like_ATP-bd"/>
</dbReference>
<keyword evidence="5 7" id="KW-1133">Transmembrane helix</keyword>
<feature type="transmembrane region" description="Helical" evidence="7">
    <location>
        <begin position="302"/>
        <end position="320"/>
    </location>
</feature>
<organism evidence="10 11">
    <name type="scientific">Saccharopolyspora rosea</name>
    <dbReference type="NCBI Taxonomy" id="524884"/>
    <lineage>
        <taxon>Bacteria</taxon>
        <taxon>Bacillati</taxon>
        <taxon>Actinomycetota</taxon>
        <taxon>Actinomycetes</taxon>
        <taxon>Pseudonocardiales</taxon>
        <taxon>Pseudonocardiaceae</taxon>
        <taxon>Saccharopolyspora</taxon>
    </lineage>
</organism>
<keyword evidence="11" id="KW-1185">Reference proteome</keyword>
<feature type="transmembrane region" description="Helical" evidence="7">
    <location>
        <begin position="278"/>
        <end position="296"/>
    </location>
</feature>
<feature type="transmembrane region" description="Helical" evidence="7">
    <location>
        <begin position="84"/>
        <end position="105"/>
    </location>
</feature>
<dbReference type="Pfam" id="PF00664">
    <property type="entry name" value="ABC_membrane"/>
    <property type="match status" value="1"/>
</dbReference>
<proteinExistence type="predicted"/>
<evidence type="ECO:0000256" key="1">
    <source>
        <dbReference type="ARBA" id="ARBA00004651"/>
    </source>
</evidence>
<dbReference type="Gene3D" id="1.20.1560.10">
    <property type="entry name" value="ABC transporter type 1, transmembrane domain"/>
    <property type="match status" value="1"/>
</dbReference>
<keyword evidence="2 7" id="KW-0812">Transmembrane</keyword>
<dbReference type="Gene3D" id="3.40.50.300">
    <property type="entry name" value="P-loop containing nucleotide triphosphate hydrolases"/>
    <property type="match status" value="1"/>
</dbReference>
<dbReference type="SUPFAM" id="SSF90123">
    <property type="entry name" value="ABC transporter transmembrane region"/>
    <property type="match status" value="1"/>
</dbReference>
<comment type="caution">
    <text evidence="10">The sequence shown here is derived from an EMBL/GenBank/DDBJ whole genome shotgun (WGS) entry which is preliminary data.</text>
</comment>
<evidence type="ECO:0000256" key="3">
    <source>
        <dbReference type="ARBA" id="ARBA00022741"/>
    </source>
</evidence>
<reference evidence="11" key="1">
    <citation type="journal article" date="2019" name="Int. J. Syst. Evol. Microbiol.">
        <title>The Global Catalogue of Microorganisms (GCM) 10K type strain sequencing project: providing services to taxonomists for standard genome sequencing and annotation.</title>
        <authorList>
            <consortium name="The Broad Institute Genomics Platform"/>
            <consortium name="The Broad Institute Genome Sequencing Center for Infectious Disease"/>
            <person name="Wu L."/>
            <person name="Ma J."/>
        </authorList>
    </citation>
    <scope>NUCLEOTIDE SEQUENCE [LARGE SCALE GENOMIC DNA]</scope>
    <source>
        <strain evidence="11">CCUG 56401</strain>
    </source>
</reference>
<dbReference type="InterPro" id="IPR017871">
    <property type="entry name" value="ABC_transporter-like_CS"/>
</dbReference>
<gene>
    <name evidence="10" type="ORF">ACFQ16_17505</name>
</gene>
<evidence type="ECO:0000256" key="6">
    <source>
        <dbReference type="ARBA" id="ARBA00023136"/>
    </source>
</evidence>
<feature type="domain" description="ABC transmembrane type-1" evidence="9">
    <location>
        <begin position="52"/>
        <end position="334"/>
    </location>
</feature>
<dbReference type="EMBL" id="JBHTIW010000013">
    <property type="protein sequence ID" value="MFD0921543.1"/>
    <property type="molecule type" value="Genomic_DNA"/>
</dbReference>
<feature type="transmembrane region" description="Helical" evidence="7">
    <location>
        <begin position="50"/>
        <end position="72"/>
    </location>
</feature>
<dbReference type="RefSeq" id="WP_345601158.1">
    <property type="nucleotide sequence ID" value="NZ_BAABLT010000029.1"/>
</dbReference>
<dbReference type="PROSITE" id="PS00211">
    <property type="entry name" value="ABC_TRANSPORTER_1"/>
    <property type="match status" value="1"/>
</dbReference>
<dbReference type="InterPro" id="IPR003593">
    <property type="entry name" value="AAA+_ATPase"/>
</dbReference>
<evidence type="ECO:0000259" key="8">
    <source>
        <dbReference type="PROSITE" id="PS50893"/>
    </source>
</evidence>
<sequence length="618" mass="68505">MTITDAFSRIRSVFGVTSHGPGELAESAPAVAVREVFRRFWPYLRPYRRWLWVVLVLIVLAPLLDTITIWFFKVLIDRVLVPRDFGLFFTLGAAYLGVTLLSGLVQFVDQYLSTWVAERFLLDLRTDLFGHLHQLSVGFLERRKTGDTLSRMTSDLAAIESLVLSGLAQALSYCFKIVLFAGALFLLSWQLAAVSLVTVPAFWLAAKYFSRRIKAASREKRQRTGSITSVAEESLSNAALVKAYGQERGETERLHRENLGSFAAELVATRLRSLFTPLVELLELFGVLIIVGLGTWQLVQNSISLGGLIVFLGYLSQLYAPVRGFGQLTNTLFAASAGAERVIELMDRRPEVRDPEQPTPLGRARGVVGFDDVAFRYPHADRDALHHVSFTAHPGQTLALVGASGSGKSTTGKLLLRFYDPTSGAVTLDGHDLRTLDQADVRRNIAVVLQDITVLDTTVRENIRWGKPDATDAEIVEAARAADAHEFITALPDGYDTRVGSHGRLLSGGQRQRISIARAMIRDAPILLLDEPTVGLDAASTERILEPLRRLMSGRTTIVVSHNLLTVRDADRILLLDHGRVTEAGTHEELLRHDGAYAHLYRLHRHDRPEPVAEQEPA</sequence>
<dbReference type="Pfam" id="PF00005">
    <property type="entry name" value="ABC_tran"/>
    <property type="match status" value="1"/>
</dbReference>
<dbReference type="Proteomes" id="UP001597018">
    <property type="component" value="Unassembled WGS sequence"/>
</dbReference>
<feature type="domain" description="ABC transporter" evidence="8">
    <location>
        <begin position="368"/>
        <end position="603"/>
    </location>
</feature>
<dbReference type="InterPro" id="IPR011527">
    <property type="entry name" value="ABC1_TM_dom"/>
</dbReference>
<keyword evidence="3" id="KW-0547">Nucleotide-binding</keyword>
<keyword evidence="4 10" id="KW-0067">ATP-binding</keyword>
<evidence type="ECO:0000256" key="2">
    <source>
        <dbReference type="ARBA" id="ARBA00022692"/>
    </source>
</evidence>
<evidence type="ECO:0000313" key="10">
    <source>
        <dbReference type="EMBL" id="MFD0921543.1"/>
    </source>
</evidence>
<feature type="transmembrane region" description="Helical" evidence="7">
    <location>
        <begin position="177"/>
        <end position="204"/>
    </location>
</feature>
<dbReference type="SMART" id="SM00382">
    <property type="entry name" value="AAA"/>
    <property type="match status" value="1"/>
</dbReference>
<evidence type="ECO:0000256" key="7">
    <source>
        <dbReference type="SAM" id="Phobius"/>
    </source>
</evidence>
<name>A0ABW3FUS2_9PSEU</name>
<dbReference type="PROSITE" id="PS50893">
    <property type="entry name" value="ABC_TRANSPORTER_2"/>
    <property type="match status" value="1"/>
</dbReference>
<evidence type="ECO:0000313" key="11">
    <source>
        <dbReference type="Proteomes" id="UP001597018"/>
    </source>
</evidence>
<dbReference type="InterPro" id="IPR039421">
    <property type="entry name" value="Type_1_exporter"/>
</dbReference>
<evidence type="ECO:0000259" key="9">
    <source>
        <dbReference type="PROSITE" id="PS50929"/>
    </source>
</evidence>
<accession>A0ABW3FUS2</accession>
<dbReference type="PANTHER" id="PTHR43394:SF1">
    <property type="entry name" value="ATP-BINDING CASSETTE SUB-FAMILY B MEMBER 10, MITOCHONDRIAL"/>
    <property type="match status" value="1"/>
</dbReference>
<keyword evidence="6 7" id="KW-0472">Membrane</keyword>
<comment type="subcellular location">
    <subcellularLocation>
        <location evidence="1">Cell membrane</location>
        <topology evidence="1">Multi-pass membrane protein</topology>
    </subcellularLocation>
</comment>
<dbReference type="PROSITE" id="PS50929">
    <property type="entry name" value="ABC_TM1F"/>
    <property type="match status" value="1"/>
</dbReference>